<feature type="compositionally biased region" description="Basic and acidic residues" evidence="1">
    <location>
        <begin position="1984"/>
        <end position="1993"/>
    </location>
</feature>
<feature type="domain" description="Microtubule-associated protein 1A/B/S-like MBL-like" evidence="3">
    <location>
        <begin position="1217"/>
        <end position="1490"/>
    </location>
</feature>
<evidence type="ECO:0000313" key="4">
    <source>
        <dbReference type="EMBL" id="KAK9408843.1"/>
    </source>
</evidence>
<gene>
    <name evidence="4" type="ORF">NXF25_000018</name>
</gene>
<dbReference type="InterPro" id="IPR026074">
    <property type="entry name" value="MAP1"/>
</dbReference>
<dbReference type="Pfam" id="PF23415">
    <property type="entry name" value="MAPB1_N"/>
    <property type="match status" value="2"/>
</dbReference>
<feature type="region of interest" description="Disordered" evidence="1">
    <location>
        <begin position="270"/>
        <end position="290"/>
    </location>
</feature>
<feature type="region of interest" description="Disordered" evidence="1">
    <location>
        <begin position="693"/>
        <end position="717"/>
    </location>
</feature>
<evidence type="ECO:0000259" key="2">
    <source>
        <dbReference type="Pfam" id="PF23415"/>
    </source>
</evidence>
<proteinExistence type="predicted"/>
<feature type="region of interest" description="Disordered" evidence="1">
    <location>
        <begin position="743"/>
        <end position="780"/>
    </location>
</feature>
<feature type="compositionally biased region" description="Low complexity" evidence="1">
    <location>
        <begin position="227"/>
        <end position="239"/>
    </location>
</feature>
<feature type="compositionally biased region" description="Low complexity" evidence="1">
    <location>
        <begin position="2040"/>
        <end position="2049"/>
    </location>
</feature>
<dbReference type="InterPro" id="IPR056617">
    <property type="entry name" value="MAP1B/S_N"/>
</dbReference>
<dbReference type="GO" id="GO:0005829">
    <property type="term" value="C:cytosol"/>
    <property type="evidence" value="ECO:0007669"/>
    <property type="project" value="TreeGrafter"/>
</dbReference>
<feature type="region of interest" description="Disordered" evidence="1">
    <location>
        <begin position="307"/>
        <end position="345"/>
    </location>
</feature>
<feature type="region of interest" description="Disordered" evidence="1">
    <location>
        <begin position="1492"/>
        <end position="1951"/>
    </location>
</feature>
<dbReference type="GO" id="GO:0008017">
    <property type="term" value="F:microtubule binding"/>
    <property type="evidence" value="ECO:0007669"/>
    <property type="project" value="InterPro"/>
</dbReference>
<evidence type="ECO:0000313" key="5">
    <source>
        <dbReference type="Proteomes" id="UP001474421"/>
    </source>
</evidence>
<dbReference type="GO" id="GO:0005875">
    <property type="term" value="C:microtubule associated complex"/>
    <property type="evidence" value="ECO:0007669"/>
    <property type="project" value="TreeGrafter"/>
</dbReference>
<organism evidence="4 5">
    <name type="scientific">Crotalus adamanteus</name>
    <name type="common">Eastern diamondback rattlesnake</name>
    <dbReference type="NCBI Taxonomy" id="8729"/>
    <lineage>
        <taxon>Eukaryota</taxon>
        <taxon>Metazoa</taxon>
        <taxon>Chordata</taxon>
        <taxon>Craniata</taxon>
        <taxon>Vertebrata</taxon>
        <taxon>Euteleostomi</taxon>
        <taxon>Lepidosauria</taxon>
        <taxon>Squamata</taxon>
        <taxon>Bifurcata</taxon>
        <taxon>Unidentata</taxon>
        <taxon>Episquamata</taxon>
        <taxon>Toxicofera</taxon>
        <taxon>Serpentes</taxon>
        <taxon>Colubroidea</taxon>
        <taxon>Viperidae</taxon>
        <taxon>Crotalinae</taxon>
        <taxon>Crotalus</taxon>
    </lineage>
</organism>
<feature type="compositionally biased region" description="Basic residues" evidence="1">
    <location>
        <begin position="2016"/>
        <end position="2028"/>
    </location>
</feature>
<feature type="compositionally biased region" description="Basic and acidic residues" evidence="1">
    <location>
        <begin position="1641"/>
        <end position="1657"/>
    </location>
</feature>
<feature type="domain" description="Microtubule-associated protein 1B/S N-terminal" evidence="2">
    <location>
        <begin position="619"/>
        <end position="655"/>
    </location>
</feature>
<reference evidence="4 5" key="1">
    <citation type="journal article" date="2024" name="Proc. Natl. Acad. Sci. U.S.A.">
        <title>The genetic regulatory architecture and epigenomic basis for age-related changes in rattlesnake venom.</title>
        <authorList>
            <person name="Hogan M.P."/>
            <person name="Holding M.L."/>
            <person name="Nystrom G.S."/>
            <person name="Colston T.J."/>
            <person name="Bartlett D.A."/>
            <person name="Mason A.J."/>
            <person name="Ellsworth S.A."/>
            <person name="Rautsaw R.M."/>
            <person name="Lawrence K.C."/>
            <person name="Strickland J.L."/>
            <person name="He B."/>
            <person name="Fraser P."/>
            <person name="Margres M.J."/>
            <person name="Gilbert D.M."/>
            <person name="Gibbs H.L."/>
            <person name="Parkinson C.L."/>
            <person name="Rokyta D.R."/>
        </authorList>
    </citation>
    <scope>NUCLEOTIDE SEQUENCE [LARGE SCALE GENOMIC DNA]</scope>
    <source>
        <strain evidence="4">DRR0105</strain>
    </source>
</reference>
<protein>
    <submittedName>
        <fullName evidence="4">Microtubule-associated protein 1S</fullName>
    </submittedName>
</protein>
<comment type="caution">
    <text evidence="4">The sequence shown here is derived from an EMBL/GenBank/DDBJ whole genome shotgun (WGS) entry which is preliminary data.</text>
</comment>
<name>A0AAW1C556_CROAD</name>
<feature type="compositionally biased region" description="Basic and acidic residues" evidence="1">
    <location>
        <begin position="1524"/>
        <end position="1541"/>
    </location>
</feature>
<feature type="compositionally biased region" description="Low complexity" evidence="1">
    <location>
        <begin position="310"/>
        <end position="319"/>
    </location>
</feature>
<dbReference type="InterPro" id="IPR057480">
    <property type="entry name" value="MAP1A/B/S-like_MBL"/>
</dbReference>
<evidence type="ECO:0000256" key="1">
    <source>
        <dbReference type="SAM" id="MobiDB-lite"/>
    </source>
</evidence>
<dbReference type="GO" id="GO:0030425">
    <property type="term" value="C:dendrite"/>
    <property type="evidence" value="ECO:0007669"/>
    <property type="project" value="TreeGrafter"/>
</dbReference>
<dbReference type="EMBL" id="JAOTOJ010000001">
    <property type="protein sequence ID" value="KAK9408843.1"/>
    <property type="molecule type" value="Genomic_DNA"/>
</dbReference>
<dbReference type="Proteomes" id="UP001474421">
    <property type="component" value="Unassembled WGS sequence"/>
</dbReference>
<dbReference type="PANTHER" id="PTHR13843:SF11">
    <property type="entry name" value="MICROTUBULE-ASSOCIATED PROTEIN 1S"/>
    <property type="match status" value="1"/>
</dbReference>
<dbReference type="PANTHER" id="PTHR13843">
    <property type="entry name" value="MICROTUBULE-ASSOCIATED PROTEIN"/>
    <property type="match status" value="1"/>
</dbReference>
<feature type="region of interest" description="Disordered" evidence="1">
    <location>
        <begin position="875"/>
        <end position="897"/>
    </location>
</feature>
<sequence>MNPEQTEELLVSMQKRRLPVRGGRDGMGPAQEPLPTVTAGASAAAHGAEDAGRGQPAVILATSSISPQAWFTSETGFTLSSCSAGMTGLKSGHVPFVLSFQALSSGQKAGDSEGASACLLLARRALPSGWLWRPCSSAPSLQTGPKNRLGVEGGLPGGGSQGLCGSCLERIGAFSARLQLQLPEGDRAERRGCPCPWAPGVPAAHAKRPEPRRRDFLARQPQLPTEAAAKADANRRAAAGSEQPDGCLSASFLGEEREFPFFCSASSVPAPAGSHPCRKTSSFSSESPPPLRRAFLSPGIFCWPRKEGSSEPCRSSPSSTGVNGSRKAAGSIPPLPPPPHPRASFRGAMREVPREVPSAALAPPSRRGSLLRIGFPGDPSSKFKRAVNARSPFPLSQTGVACVSCHSLGVFWGAAGVKGAVGGWIGCFFSKVALPAGPWRAACPQPLQLGMCEQSSPAAAEGPLRPRAPAHCRHGLQSESLQRCVWAWVTPGWGRGRRSWAQTKADVYSPGSVQPVLCSSVAGSGRGFPDLTDVGAQTLGEEQLGRQTDVRKAQGGSRAGGLLGGGKGLKAAMAQNHGLLFGRTWVSLWGRRGQPQSEGRGGGSHLHLHRCPLRPQVAASGIRSWDIDLTACNLNQQLKLFVSRHSATFSDIVKGPGDGGSTRRLFCRLTLALALPSGQGGLEVVQGRVTSPWGPGGRAHLPRDRSGGGLASSAVHPVGSRLAPTGVGIWKVSLETVSPLPASGQLPIWKGENPGIASRDGHHASSSSSRHPRHPPLPDYLAHVPQTRLDRAGRGWTASARRALGSSASQLCRTDALVDGRLVVRGLEIGSLSGFGLAVATSRAGPFRKGFERAALSPTGRAVTETVEPPTLSIRTRDQCGTLPPPPRPSHLGLHRGGGGSVPVLSELKCQGGAAAETCLLRLHSGPFGQNRDWGKRPGVGAAAVSLAAVGLGQSWSSQGERKGRLWGQPAWWRRPHCLASHLAGGPLGYGVLSAGHPPPLRSQALGCRGSVLCGVTRARRGLVWRSRWRSGASALRFSLREGMCQTAPPAKNKSIWWMPGCHPSGFRKGLEGQRALHHRGNVLETLVLLNPSDKSICDELRNLITDPSRHKLLVFAGPCIEETGELVLQTGAFSLRDFIQVFADKEVGELLSSADPSAKASLTVVCPDFGEWKDSRLSQHNLLDFIDLHFNPGCVLPPMEGLQEFMEYLSESLEPPSPFDLLEPPSTVGFLKLSRPCCYVFPGGRGDSAFFAVNGFNILVNGGSNPRSSFWKLVRHLDRIDSILVTHVGTDSLPGVNSLLQRKLAEMEEDPSSQGPQVDDWVKNLISPELGVVFLNASEKLRDIEGDSGVLKSCDEASLTLRYLRKLGIKPNPLSREAGPKAEPTILFQKMGVGRLEMYVLHPAKGSRELEFLMQQWCGNGHSKGLELPLQCATSICALLIWHPVSPTEKIVRVLFPGCTPQARILEGLEKVKHLEFLKYPVVTRKDVDSFSVPQAKHKRAESQESLKSGSRLSLVESGLPVSKEKKELKLAGARDRPKAPSEASKGSVEEEERARVAQRKVEPSVEKTKQDARPKQLKPLAKKEGKLPRRESAKREEAKKLEDRAAKAPTRELRRMPSAEAKRAPTKMGSLKKAVPAPLKKEGERPKSRLLKEAPGRPPSGAKGGPYEGSKHPSSSSENDTQEKLRGAPRQAGRAGQGPGHAIALAESQRRLSPLGSVDCLGNGLEPPQNGLGPEVGGPESPQPFRHLEAGSPLKWIGPPSPLVKTPKSDQSINLELSPTDLQARLNHCPDTEDGGGSSEEKTLEMMSPASAGRTPSHQSPLEDVALAEEPMALANPWRPDGAFPGPRTSRDNSSSSQEKPSGCLSPSLFRDDLHDVSPTLTTPSLPAEVGSPHSTEVDESLSISFEQLLPPVSEFPQEEGEAMQAGGLSPDPESALGKSGMSLPILSCHPQRLDGRALPRCGRQSDSPHDVDLCLVSPCEFEHPKSDRSPLTHFSPRDMSNSSDFSQELAKPPSHRKGPRGRRSHPLLDETPPTSFSESLPTLSDSDPPPAMEECPSLTADGGLDSEDDDPESLAQARDPLPAVLKDPCPLPAQPGICMVDPEREGAAKAKRAPSRGASAPPKTDAPKAAAPSARAKPSSASVGERARLPAPGRSDPPTSRASGDNRLAFAQRNTNARPLTAGGRTATAGSRPTPPRCPVYLELAYIPGSASAQKVDEDFFRCIRSQCYVISGQDHLKEGAMRGILDALLSGKQHWAHDTQVTLIPTFDSLAMHEWYAETLERQQELGVTVLGSNSTVAMQDETFPACKVEF</sequence>
<dbReference type="GO" id="GO:0000226">
    <property type="term" value="P:microtubule cytoskeleton organization"/>
    <property type="evidence" value="ECO:0007669"/>
    <property type="project" value="InterPro"/>
</dbReference>
<dbReference type="GO" id="GO:0007409">
    <property type="term" value="P:axonogenesis"/>
    <property type="evidence" value="ECO:0007669"/>
    <property type="project" value="TreeGrafter"/>
</dbReference>
<dbReference type="GO" id="GO:0016358">
    <property type="term" value="P:dendrite development"/>
    <property type="evidence" value="ECO:0007669"/>
    <property type="project" value="TreeGrafter"/>
</dbReference>
<feature type="domain" description="Microtubule-associated protein 1B/S N-terminal" evidence="2">
    <location>
        <begin position="1065"/>
        <end position="1212"/>
    </location>
</feature>
<feature type="region of interest" description="Disordered" evidence="1">
    <location>
        <begin position="218"/>
        <end position="245"/>
    </location>
</feature>
<feature type="compositionally biased region" description="Basic and acidic residues" evidence="1">
    <location>
        <begin position="1583"/>
        <end position="1625"/>
    </location>
</feature>
<evidence type="ECO:0000259" key="3">
    <source>
        <dbReference type="Pfam" id="PF25281"/>
    </source>
</evidence>
<feature type="compositionally biased region" description="Low complexity" evidence="1">
    <location>
        <begin position="2121"/>
        <end position="2145"/>
    </location>
</feature>
<dbReference type="GO" id="GO:0005874">
    <property type="term" value="C:microtubule"/>
    <property type="evidence" value="ECO:0007669"/>
    <property type="project" value="InterPro"/>
</dbReference>
<feature type="compositionally biased region" description="Basic and acidic residues" evidence="1">
    <location>
        <begin position="1554"/>
        <end position="1576"/>
    </location>
</feature>
<keyword evidence="5" id="KW-1185">Reference proteome</keyword>
<feature type="region of interest" description="Disordered" evidence="1">
    <location>
        <begin position="15"/>
        <end position="47"/>
    </location>
</feature>
<accession>A0AAW1C556</accession>
<feature type="compositionally biased region" description="Polar residues" evidence="1">
    <location>
        <begin position="1771"/>
        <end position="1783"/>
    </location>
</feature>
<dbReference type="Pfam" id="PF25281">
    <property type="entry name" value="MBL_MAP1B"/>
    <property type="match status" value="1"/>
</dbReference>
<dbReference type="GO" id="GO:0031114">
    <property type="term" value="P:regulation of microtubule depolymerization"/>
    <property type="evidence" value="ECO:0007669"/>
    <property type="project" value="TreeGrafter"/>
</dbReference>
<dbReference type="GO" id="GO:0003779">
    <property type="term" value="F:actin binding"/>
    <property type="evidence" value="ECO:0007669"/>
    <property type="project" value="TreeGrafter"/>
</dbReference>
<dbReference type="GO" id="GO:0043025">
    <property type="term" value="C:neuronal cell body"/>
    <property type="evidence" value="ECO:0007669"/>
    <property type="project" value="TreeGrafter"/>
</dbReference>
<feature type="region of interest" description="Disordered" evidence="1">
    <location>
        <begin position="1984"/>
        <end position="2197"/>
    </location>
</feature>
<dbReference type="GO" id="GO:0045202">
    <property type="term" value="C:synapse"/>
    <property type="evidence" value="ECO:0007669"/>
    <property type="project" value="TreeGrafter"/>
</dbReference>